<evidence type="ECO:0000313" key="11">
    <source>
        <dbReference type="EMBL" id="PJE78645.1"/>
    </source>
</evidence>
<evidence type="ECO:0000256" key="10">
    <source>
        <dbReference type="ARBA" id="ARBA00032441"/>
    </source>
</evidence>
<evidence type="ECO:0000256" key="5">
    <source>
        <dbReference type="ARBA" id="ARBA00022694"/>
    </source>
</evidence>
<evidence type="ECO:0000256" key="3">
    <source>
        <dbReference type="ARBA" id="ARBA00019010"/>
    </source>
</evidence>
<comment type="subcellular location">
    <subcellularLocation>
        <location evidence="1">Cytoplasm</location>
    </subcellularLocation>
</comment>
<dbReference type="GO" id="GO:0005524">
    <property type="term" value="F:ATP binding"/>
    <property type="evidence" value="ECO:0007669"/>
    <property type="project" value="UniProtKB-KW"/>
</dbReference>
<evidence type="ECO:0000256" key="1">
    <source>
        <dbReference type="ARBA" id="ARBA00004496"/>
    </source>
</evidence>
<keyword evidence="4" id="KW-0963">Cytoplasm</keyword>
<evidence type="ECO:0000256" key="9">
    <source>
        <dbReference type="ARBA" id="ARBA00022842"/>
    </source>
</evidence>
<dbReference type="PANTHER" id="PTHR33540:SF2">
    <property type="entry name" value="TRNA THREONYLCARBAMOYLADENOSINE BIOSYNTHESIS PROTEIN TSAE"/>
    <property type="match status" value="1"/>
</dbReference>
<name>A0A2H9T5Z3_9ZZZZ</name>
<gene>
    <name evidence="11" type="primary">tsaE</name>
    <name evidence="11" type="ORF">CI610_02415</name>
</gene>
<accession>A0A2H9T5Z3</accession>
<dbReference type="Gene3D" id="3.40.50.300">
    <property type="entry name" value="P-loop containing nucleotide triphosphate hydrolases"/>
    <property type="match status" value="1"/>
</dbReference>
<comment type="caution">
    <text evidence="11">The sequence shown here is derived from an EMBL/GenBank/DDBJ whole genome shotgun (WGS) entry which is preliminary data.</text>
</comment>
<keyword evidence="6" id="KW-0479">Metal-binding</keyword>
<dbReference type="NCBIfam" id="TIGR00150">
    <property type="entry name" value="T6A_YjeE"/>
    <property type="match status" value="1"/>
</dbReference>
<comment type="similarity">
    <text evidence="2">Belongs to the TsaE family.</text>
</comment>
<reference evidence="11" key="1">
    <citation type="journal article" date="2017" name="Appl. Environ. Microbiol.">
        <title>Molecular characterization of an Endozoicomonas-like organism causing infection in king scallop Pecten maximus L.</title>
        <authorList>
            <person name="Cano I."/>
            <person name="van Aerle R."/>
            <person name="Ross S."/>
            <person name="Verner-Jeffreys D.W."/>
            <person name="Paley R.K."/>
            <person name="Rimmer G."/>
            <person name="Ryder D."/>
            <person name="Hooper P."/>
            <person name="Stone D."/>
            <person name="Feist S.W."/>
        </authorList>
    </citation>
    <scope>NUCLEOTIDE SEQUENCE</scope>
</reference>
<organism evidence="11">
    <name type="scientific">invertebrate metagenome</name>
    <dbReference type="NCBI Taxonomy" id="1711999"/>
    <lineage>
        <taxon>unclassified sequences</taxon>
        <taxon>metagenomes</taxon>
        <taxon>organismal metagenomes</taxon>
    </lineage>
</organism>
<dbReference type="Pfam" id="PF02367">
    <property type="entry name" value="TsaE"/>
    <property type="match status" value="1"/>
</dbReference>
<keyword evidence="7" id="KW-0547">Nucleotide-binding</keyword>
<dbReference type="AlphaFoldDB" id="A0A2H9T5Z3"/>
<evidence type="ECO:0000256" key="6">
    <source>
        <dbReference type="ARBA" id="ARBA00022723"/>
    </source>
</evidence>
<dbReference type="GO" id="GO:0005737">
    <property type="term" value="C:cytoplasm"/>
    <property type="evidence" value="ECO:0007669"/>
    <property type="project" value="UniProtKB-SubCell"/>
</dbReference>
<evidence type="ECO:0000256" key="7">
    <source>
        <dbReference type="ARBA" id="ARBA00022741"/>
    </source>
</evidence>
<dbReference type="EMBL" id="NSIT01000147">
    <property type="protein sequence ID" value="PJE78645.1"/>
    <property type="molecule type" value="Genomic_DNA"/>
</dbReference>
<sequence>MQKSCKLMIHNESNMVRLGELIARACEHKGILFLEGELGAGKTTLCRGILRHLGHKGSVKSPTYTLVEPYQIGSTQIYHFDLYRLADPEELEFIGARDYFCAEDVLCLVEWPDRGLGVLPEPDMHIMLDYHVFENDSVTGRLATLTSNTSRGQQVISRIEQQWEDACRQ</sequence>
<evidence type="ECO:0000256" key="2">
    <source>
        <dbReference type="ARBA" id="ARBA00007599"/>
    </source>
</evidence>
<dbReference type="InterPro" id="IPR027417">
    <property type="entry name" value="P-loop_NTPase"/>
</dbReference>
<keyword evidence="5" id="KW-0819">tRNA processing</keyword>
<dbReference type="InterPro" id="IPR003442">
    <property type="entry name" value="T6A_TsaE"/>
</dbReference>
<dbReference type="GO" id="GO:0046872">
    <property type="term" value="F:metal ion binding"/>
    <property type="evidence" value="ECO:0007669"/>
    <property type="project" value="UniProtKB-KW"/>
</dbReference>
<evidence type="ECO:0000256" key="4">
    <source>
        <dbReference type="ARBA" id="ARBA00022490"/>
    </source>
</evidence>
<keyword evidence="9" id="KW-0460">Magnesium</keyword>
<dbReference type="SUPFAM" id="SSF52540">
    <property type="entry name" value="P-loop containing nucleoside triphosphate hydrolases"/>
    <property type="match status" value="1"/>
</dbReference>
<keyword evidence="8" id="KW-0067">ATP-binding</keyword>
<dbReference type="GO" id="GO:0002949">
    <property type="term" value="P:tRNA threonylcarbamoyladenosine modification"/>
    <property type="evidence" value="ECO:0007669"/>
    <property type="project" value="InterPro"/>
</dbReference>
<dbReference type="PANTHER" id="PTHR33540">
    <property type="entry name" value="TRNA THREONYLCARBAMOYLADENOSINE BIOSYNTHESIS PROTEIN TSAE"/>
    <property type="match status" value="1"/>
</dbReference>
<proteinExistence type="inferred from homology"/>
<evidence type="ECO:0000256" key="8">
    <source>
        <dbReference type="ARBA" id="ARBA00022840"/>
    </source>
</evidence>
<protein>
    <recommendedName>
        <fullName evidence="3">tRNA threonylcarbamoyladenosine biosynthesis protein TsaE</fullName>
    </recommendedName>
    <alternativeName>
        <fullName evidence="10">t(6)A37 threonylcarbamoyladenosine biosynthesis protein TsaE</fullName>
    </alternativeName>
</protein>